<comment type="caution">
    <text evidence="5">The sequence shown here is derived from an EMBL/GenBank/DDBJ whole genome shotgun (WGS) entry which is preliminary data.</text>
</comment>
<evidence type="ECO:0000259" key="4">
    <source>
        <dbReference type="PROSITE" id="PS50987"/>
    </source>
</evidence>
<dbReference type="Proteomes" id="UP001292084">
    <property type="component" value="Unassembled WGS sequence"/>
</dbReference>
<dbReference type="SMART" id="SM00418">
    <property type="entry name" value="HTH_ARSR"/>
    <property type="match status" value="1"/>
</dbReference>
<keyword evidence="6" id="KW-1185">Reference proteome</keyword>
<dbReference type="RefSeq" id="WP_322422519.1">
    <property type="nucleotide sequence ID" value="NZ_JAXQNN010000007.1"/>
</dbReference>
<dbReference type="Gene3D" id="1.10.10.10">
    <property type="entry name" value="Winged helix-like DNA-binding domain superfamily/Winged helix DNA-binding domain"/>
    <property type="match status" value="1"/>
</dbReference>
<evidence type="ECO:0000313" key="5">
    <source>
        <dbReference type="EMBL" id="MDZ5713559.1"/>
    </source>
</evidence>
<sequence length="109" mass="12847">MILTAPGLEKMSAFFKVLGDPTRLEMLRRMYTSEHCVCEFVEMFKISQPAISRHLRVMKQAGIVLERKDRQWNYFRLNEQDPCYPILVKAIKELGELPVHEHNLLKIKC</sequence>
<dbReference type="InterPro" id="IPR036388">
    <property type="entry name" value="WH-like_DNA-bd_sf"/>
</dbReference>
<gene>
    <name evidence="5" type="ORF">UFB30_15100</name>
</gene>
<dbReference type="NCBIfam" id="NF033788">
    <property type="entry name" value="HTH_metalloreg"/>
    <property type="match status" value="1"/>
</dbReference>
<evidence type="ECO:0000313" key="6">
    <source>
        <dbReference type="Proteomes" id="UP001292084"/>
    </source>
</evidence>
<evidence type="ECO:0000256" key="1">
    <source>
        <dbReference type="ARBA" id="ARBA00023015"/>
    </source>
</evidence>
<keyword evidence="3" id="KW-0804">Transcription</keyword>
<keyword evidence="2" id="KW-0238">DNA-binding</keyword>
<reference evidence="5 6" key="1">
    <citation type="submission" date="2023-12" db="EMBL/GenBank/DDBJ databases">
        <title>Jeotgalibacillus haloalkaliphilus sp. nov., a novel salt-tolerant bacteria, isolated from the estuary of the Fenhe River into the Yellow River.</title>
        <authorList>
            <person name="Li Y."/>
        </authorList>
    </citation>
    <scope>NUCLEOTIDE SEQUENCE [LARGE SCALE GENOMIC DNA]</scope>
    <source>
        <strain evidence="5 6">HH7-29</strain>
    </source>
</reference>
<dbReference type="PRINTS" id="PR00778">
    <property type="entry name" value="HTHARSR"/>
</dbReference>
<dbReference type="CDD" id="cd00090">
    <property type="entry name" value="HTH_ARSR"/>
    <property type="match status" value="1"/>
</dbReference>
<dbReference type="Pfam" id="PF01022">
    <property type="entry name" value="HTH_5"/>
    <property type="match status" value="1"/>
</dbReference>
<organism evidence="5 6">
    <name type="scientific">Jeotgalibacillus haloalkalitolerans</name>
    <dbReference type="NCBI Taxonomy" id="3104292"/>
    <lineage>
        <taxon>Bacteria</taxon>
        <taxon>Bacillati</taxon>
        <taxon>Bacillota</taxon>
        <taxon>Bacilli</taxon>
        <taxon>Bacillales</taxon>
        <taxon>Caryophanaceae</taxon>
        <taxon>Jeotgalibacillus</taxon>
    </lineage>
</organism>
<dbReference type="EMBL" id="JAXQNN010000007">
    <property type="protein sequence ID" value="MDZ5713559.1"/>
    <property type="molecule type" value="Genomic_DNA"/>
</dbReference>
<dbReference type="PANTHER" id="PTHR33154:SF18">
    <property type="entry name" value="ARSENICAL RESISTANCE OPERON REPRESSOR"/>
    <property type="match status" value="1"/>
</dbReference>
<accession>A0ABU5KQN5</accession>
<dbReference type="InterPro" id="IPR011991">
    <property type="entry name" value="ArsR-like_HTH"/>
</dbReference>
<feature type="domain" description="HTH arsR-type" evidence="4">
    <location>
        <begin position="3"/>
        <end position="98"/>
    </location>
</feature>
<dbReference type="PANTHER" id="PTHR33154">
    <property type="entry name" value="TRANSCRIPTIONAL REGULATOR, ARSR FAMILY"/>
    <property type="match status" value="1"/>
</dbReference>
<name>A0ABU5KQN5_9BACL</name>
<dbReference type="InterPro" id="IPR051081">
    <property type="entry name" value="HTH_MetalResp_TranReg"/>
</dbReference>
<dbReference type="InterPro" id="IPR036390">
    <property type="entry name" value="WH_DNA-bd_sf"/>
</dbReference>
<evidence type="ECO:0000256" key="3">
    <source>
        <dbReference type="ARBA" id="ARBA00023163"/>
    </source>
</evidence>
<protein>
    <submittedName>
        <fullName evidence="5">Metalloregulator ArsR/SmtB family transcription factor</fullName>
    </submittedName>
</protein>
<dbReference type="SUPFAM" id="SSF46785">
    <property type="entry name" value="Winged helix' DNA-binding domain"/>
    <property type="match status" value="1"/>
</dbReference>
<dbReference type="PROSITE" id="PS50987">
    <property type="entry name" value="HTH_ARSR_2"/>
    <property type="match status" value="1"/>
</dbReference>
<dbReference type="InterPro" id="IPR001845">
    <property type="entry name" value="HTH_ArsR_DNA-bd_dom"/>
</dbReference>
<proteinExistence type="predicted"/>
<keyword evidence="1" id="KW-0805">Transcription regulation</keyword>
<evidence type="ECO:0000256" key="2">
    <source>
        <dbReference type="ARBA" id="ARBA00023125"/>
    </source>
</evidence>